<keyword evidence="3 7" id="KW-0963">Cytoplasm</keyword>
<dbReference type="InterPro" id="IPR027498">
    <property type="entry name" value="Ribosomal_uS2_euk"/>
</dbReference>
<comment type="subunit">
    <text evidence="7">Component of the small ribosomal subunit. Mature ribosomes consist of a small (40S) and a large (60S) subunit. The 40S subunit contains about 33 different proteins and 1 molecule of RNA (18S). The 60S subunit contains about 49 different proteins and 3 molecules of RNA (25S, 5.8S and 5S). Interacts with ribosomal protein S21.</text>
</comment>
<evidence type="ECO:0000256" key="6">
    <source>
        <dbReference type="ARBA" id="ARBA00035256"/>
    </source>
</evidence>
<protein>
    <recommendedName>
        <fullName evidence="6 7">Small ribosomal subunit protein uS2</fullName>
    </recommendedName>
</protein>
<evidence type="ECO:0000256" key="8">
    <source>
        <dbReference type="SAM" id="MobiDB-lite"/>
    </source>
</evidence>
<dbReference type="InterPro" id="IPR018130">
    <property type="entry name" value="Ribosomal_uS2_CS"/>
</dbReference>
<feature type="region of interest" description="Disordered" evidence="8">
    <location>
        <begin position="318"/>
        <end position="409"/>
    </location>
</feature>
<dbReference type="Pfam" id="PF00318">
    <property type="entry name" value="Ribosomal_S2"/>
    <property type="match status" value="1"/>
</dbReference>
<feature type="compositionally biased region" description="Low complexity" evidence="8">
    <location>
        <begin position="353"/>
        <end position="371"/>
    </location>
</feature>
<dbReference type="FunFam" id="3.40.50.10490:FF:000030">
    <property type="entry name" value="30S ribosomal protein S2"/>
    <property type="match status" value="1"/>
</dbReference>
<accession>A0A7S3A188</accession>
<dbReference type="CDD" id="cd01425">
    <property type="entry name" value="RPS2"/>
    <property type="match status" value="1"/>
</dbReference>
<feature type="transmembrane region" description="Helical" evidence="9">
    <location>
        <begin position="57"/>
        <end position="76"/>
    </location>
</feature>
<dbReference type="GO" id="GO:0000028">
    <property type="term" value="P:ribosomal small subunit assembly"/>
    <property type="evidence" value="ECO:0007669"/>
    <property type="project" value="UniProtKB-UniRule"/>
</dbReference>
<keyword evidence="5 7" id="KW-0687">Ribonucleoprotein</keyword>
<evidence type="ECO:0000256" key="1">
    <source>
        <dbReference type="ARBA" id="ARBA00004496"/>
    </source>
</evidence>
<dbReference type="InterPro" id="IPR023591">
    <property type="entry name" value="Ribosomal_uS2_flav_dom_sf"/>
</dbReference>
<gene>
    <name evidence="10" type="ORF">RMAR00112_LOCUS25102</name>
</gene>
<feature type="transmembrane region" description="Helical" evidence="9">
    <location>
        <begin position="88"/>
        <end position="110"/>
    </location>
</feature>
<evidence type="ECO:0000256" key="3">
    <source>
        <dbReference type="ARBA" id="ARBA00022490"/>
    </source>
</evidence>
<keyword evidence="9" id="KW-0472">Membrane</keyword>
<evidence type="ECO:0000256" key="5">
    <source>
        <dbReference type="ARBA" id="ARBA00023274"/>
    </source>
</evidence>
<dbReference type="PANTHER" id="PTHR11489">
    <property type="entry name" value="40S RIBOSOMAL PROTEIN SA"/>
    <property type="match status" value="1"/>
</dbReference>
<dbReference type="SUPFAM" id="SSF52313">
    <property type="entry name" value="Ribosomal protein S2"/>
    <property type="match status" value="1"/>
</dbReference>
<dbReference type="InterPro" id="IPR001865">
    <property type="entry name" value="Ribosomal_uS2"/>
</dbReference>
<proteinExistence type="inferred from homology"/>
<evidence type="ECO:0000256" key="4">
    <source>
        <dbReference type="ARBA" id="ARBA00022980"/>
    </source>
</evidence>
<keyword evidence="4 7" id="KW-0689">Ribosomal protein</keyword>
<comment type="function">
    <text evidence="7">Required for the assembly and/or stability of the 40S ribosomal subunit. Required for the processing of the 20S rRNA-precursor to mature 18S rRNA in a late step of the maturation of 40S ribosomal subunits.</text>
</comment>
<dbReference type="InterPro" id="IPR005707">
    <property type="entry name" value="Ribosomal_uS2_euk/arc"/>
</dbReference>
<evidence type="ECO:0000256" key="2">
    <source>
        <dbReference type="ARBA" id="ARBA00006242"/>
    </source>
</evidence>
<dbReference type="AlphaFoldDB" id="A0A7S3A188"/>
<evidence type="ECO:0000256" key="9">
    <source>
        <dbReference type="SAM" id="Phobius"/>
    </source>
</evidence>
<dbReference type="Gene3D" id="3.40.50.10490">
    <property type="entry name" value="Glucose-6-phosphate isomerase like protein, domain 1"/>
    <property type="match status" value="1"/>
</dbReference>
<keyword evidence="9" id="KW-0812">Transmembrane</keyword>
<dbReference type="GO" id="GO:0006412">
    <property type="term" value="P:translation"/>
    <property type="evidence" value="ECO:0007669"/>
    <property type="project" value="UniProtKB-UniRule"/>
</dbReference>
<dbReference type="PROSITE" id="PS00963">
    <property type="entry name" value="RIBOSOMAL_S2_2"/>
    <property type="match status" value="1"/>
</dbReference>
<dbReference type="EMBL" id="HBHW01032575">
    <property type="protein sequence ID" value="CAE0057056.1"/>
    <property type="molecule type" value="Transcribed_RNA"/>
</dbReference>
<evidence type="ECO:0000256" key="7">
    <source>
        <dbReference type="HAMAP-Rule" id="MF_03015"/>
    </source>
</evidence>
<reference evidence="10" key="1">
    <citation type="submission" date="2021-01" db="EMBL/GenBank/DDBJ databases">
        <authorList>
            <person name="Corre E."/>
            <person name="Pelletier E."/>
            <person name="Niang G."/>
            <person name="Scheremetjew M."/>
            <person name="Finn R."/>
            <person name="Kale V."/>
            <person name="Holt S."/>
            <person name="Cochrane G."/>
            <person name="Meng A."/>
            <person name="Brown T."/>
            <person name="Cohen L."/>
        </authorList>
    </citation>
    <scope>NUCLEOTIDE SEQUENCE</scope>
    <source>
        <strain evidence="10">CCMP 769</strain>
    </source>
</reference>
<keyword evidence="9" id="KW-1133">Transmembrane helix</keyword>
<comment type="subcellular location">
    <subcellularLocation>
        <location evidence="1 7">Cytoplasm</location>
    </subcellularLocation>
</comment>
<sequence length="409" mass="45152">MTAILQTKNEDIEKMLIASTHNGTKNCEVLVEPYVWRTRTDDGEWGSPRWKKRRFPFFLAFFFGVVGGVSVDEGFVRSGMVACLCRGFIWIIVRAGFIFVLGSALSWCLFVRSLPGTNIINLEKTWEKLQLAARIIAAIENPQDIIAFSKREYGHRAVLKFAEYTGARCEAGRWTPGQLTNQICQKYSEPRLLIVNDPLVDCNPIREASYVGIPVIAFVDTDSPLQYVDVAIPGNTRTQYSIPLLWYLLTREVKYLRGEIPRGRPWEVMVDLFFYRNPKELDKQEVPVATAPQGVPAETYDASGFEAPAYGVGDPQIQQGVADWGTGGDANAGWDDPVPVAGATPGATEDWGAALPETAAAPEAQAQAPAQVPIDPMAPSWDHIQPQAPQNPQAPPPAADNYGQDFVPQ</sequence>
<dbReference type="GO" id="GO:0003735">
    <property type="term" value="F:structural constituent of ribosome"/>
    <property type="evidence" value="ECO:0007669"/>
    <property type="project" value="UniProtKB-UniRule"/>
</dbReference>
<comment type="similarity">
    <text evidence="2 7">Belongs to the universal ribosomal protein uS2 family.</text>
</comment>
<dbReference type="GO" id="GO:0022627">
    <property type="term" value="C:cytosolic small ribosomal subunit"/>
    <property type="evidence" value="ECO:0007669"/>
    <property type="project" value="UniProtKB-UniRule"/>
</dbReference>
<name>A0A7S3A188_9RHOD</name>
<dbReference type="HAMAP" id="MF_03015">
    <property type="entry name" value="Ribosomal_S2_euk"/>
    <property type="match status" value="1"/>
</dbReference>
<organism evidence="10">
    <name type="scientific">Rhodosorus marinus</name>
    <dbReference type="NCBI Taxonomy" id="101924"/>
    <lineage>
        <taxon>Eukaryota</taxon>
        <taxon>Rhodophyta</taxon>
        <taxon>Stylonematophyceae</taxon>
        <taxon>Stylonematales</taxon>
        <taxon>Stylonemataceae</taxon>
        <taxon>Rhodosorus</taxon>
    </lineage>
</organism>
<evidence type="ECO:0000313" key="10">
    <source>
        <dbReference type="EMBL" id="CAE0057056.1"/>
    </source>
</evidence>